<comment type="similarity">
    <text evidence="2">Belongs to the HpaH/HsaA monooxygenase family.</text>
</comment>
<dbReference type="InterPro" id="IPR037069">
    <property type="entry name" value="AcylCoA_DH/ox_N_sf"/>
</dbReference>
<evidence type="ECO:0000313" key="5">
    <source>
        <dbReference type="EMBL" id="MFD1524568.1"/>
    </source>
</evidence>
<dbReference type="PIRSF" id="PIRSF016578">
    <property type="entry name" value="HsaA"/>
    <property type="match status" value="1"/>
</dbReference>
<dbReference type="SUPFAM" id="SSF47203">
    <property type="entry name" value="Acyl-CoA dehydrogenase C-terminal domain-like"/>
    <property type="match status" value="1"/>
</dbReference>
<protein>
    <submittedName>
        <fullName evidence="5">Acyl-CoA dehydrogenase family protein</fullName>
    </submittedName>
</protein>
<dbReference type="Gene3D" id="1.20.140.10">
    <property type="entry name" value="Butyryl-CoA Dehydrogenase, subunit A, domain 3"/>
    <property type="match status" value="1"/>
</dbReference>
<organism evidence="5 6">
    <name type="scientific">Pseudonocardia yunnanensis</name>
    <dbReference type="NCBI Taxonomy" id="58107"/>
    <lineage>
        <taxon>Bacteria</taxon>
        <taxon>Bacillati</taxon>
        <taxon>Actinomycetota</taxon>
        <taxon>Actinomycetes</taxon>
        <taxon>Pseudonocardiales</taxon>
        <taxon>Pseudonocardiaceae</taxon>
        <taxon>Pseudonocardia</taxon>
    </lineage>
</organism>
<feature type="domain" description="Acyl-CoA dehydrogenase/oxidase N-terminal" evidence="3">
    <location>
        <begin position="30"/>
        <end position="115"/>
    </location>
</feature>
<reference evidence="6" key="1">
    <citation type="journal article" date="2019" name="Int. J. Syst. Evol. Microbiol.">
        <title>The Global Catalogue of Microorganisms (GCM) 10K type strain sequencing project: providing services to taxonomists for standard genome sequencing and annotation.</title>
        <authorList>
            <consortium name="The Broad Institute Genomics Platform"/>
            <consortium name="The Broad Institute Genome Sequencing Center for Infectious Disease"/>
            <person name="Wu L."/>
            <person name="Ma J."/>
        </authorList>
    </citation>
    <scope>NUCLEOTIDE SEQUENCE [LARGE SCALE GENOMIC DNA]</scope>
    <source>
        <strain evidence="6">CCM 7043</strain>
    </source>
</reference>
<feature type="domain" description="Acyl-CoA dehydrogenase C-terminal" evidence="4">
    <location>
        <begin position="251"/>
        <end position="377"/>
    </location>
</feature>
<evidence type="ECO:0000256" key="2">
    <source>
        <dbReference type="ARBA" id="ARBA00049661"/>
    </source>
</evidence>
<dbReference type="InterPro" id="IPR050741">
    <property type="entry name" value="Acyl-CoA_dehydrogenase"/>
</dbReference>
<dbReference type="EMBL" id="JBHUCO010000086">
    <property type="protein sequence ID" value="MFD1524568.1"/>
    <property type="molecule type" value="Genomic_DNA"/>
</dbReference>
<dbReference type="Pfam" id="PF08028">
    <property type="entry name" value="Acyl-CoA_dh_2"/>
    <property type="match status" value="1"/>
</dbReference>
<dbReference type="Proteomes" id="UP001597114">
    <property type="component" value="Unassembled WGS sequence"/>
</dbReference>
<proteinExistence type="inferred from homology"/>
<gene>
    <name evidence="5" type="ORF">ACFSJD_44295</name>
</gene>
<dbReference type="RefSeq" id="WP_344730716.1">
    <property type="nucleotide sequence ID" value="NZ_BAAAUS010000070.1"/>
</dbReference>
<dbReference type="InterPro" id="IPR013107">
    <property type="entry name" value="Acyl-CoA_DH_C"/>
</dbReference>
<dbReference type="Gene3D" id="2.40.110.10">
    <property type="entry name" value="Butyryl-CoA Dehydrogenase, subunit A, domain 2"/>
    <property type="match status" value="1"/>
</dbReference>
<dbReference type="InterPro" id="IPR013786">
    <property type="entry name" value="AcylCoA_DH/ox_N"/>
</dbReference>
<accession>A0ABW4FBT2</accession>
<dbReference type="SUPFAM" id="SSF56645">
    <property type="entry name" value="Acyl-CoA dehydrogenase NM domain-like"/>
    <property type="match status" value="1"/>
</dbReference>
<keyword evidence="6" id="KW-1185">Reference proteome</keyword>
<evidence type="ECO:0000313" key="6">
    <source>
        <dbReference type="Proteomes" id="UP001597114"/>
    </source>
</evidence>
<evidence type="ECO:0000259" key="4">
    <source>
        <dbReference type="Pfam" id="PF08028"/>
    </source>
</evidence>
<dbReference type="InterPro" id="IPR009100">
    <property type="entry name" value="AcylCoA_DH/oxidase_NM_dom_sf"/>
</dbReference>
<dbReference type="InterPro" id="IPR036250">
    <property type="entry name" value="AcylCo_DH-like_C"/>
</dbReference>
<sequence length="402" mass="43529">MTTPIKKSREARAPSAAGPLARAAALRGLLQEEAADHDRQRRLSDRTVAALRDSGMLRLTVPRALGGHEVDMRTLLDVAVELGRGCTSTSWVTSVVNTGNYLIGLFPEETRKDVWGANPDVCAIGVLTPTAQVEPAEGGVRVTGKWAYSSGSQIADWAMLGIPYGGTAEAPEISFALMPMSELTVQDTWHVMGMRGTASNTVVAEHVFVPQRRLLSVQATLGEEFADQFPDEPLYQTNLAGILVMVLIGSQLGAVRTALDYVREKAPQRSISATFYPNQSESVAFQMDLAEAANKIDTADLLLHRLAGVLDDHGQRGERIDLELRARNRVDGATASQLVKEAMDLLVSAHGTSAFADSNPLQRIFRDLNVASRHAGTGVRVPRELYGKAMLGKNPFDITFLL</sequence>
<dbReference type="Gene3D" id="1.10.540.10">
    <property type="entry name" value="Acyl-CoA dehydrogenase/oxidase, N-terminal domain"/>
    <property type="match status" value="1"/>
</dbReference>
<dbReference type="PANTHER" id="PTHR48083">
    <property type="entry name" value="MEDIUM-CHAIN SPECIFIC ACYL-COA DEHYDROGENASE, MITOCHONDRIAL-RELATED"/>
    <property type="match status" value="1"/>
</dbReference>
<name>A0ABW4FBT2_9PSEU</name>
<dbReference type="PANTHER" id="PTHR48083:SF19">
    <property type="entry name" value="FLAVIN-DEPENDENT MONOOXYGENASE, OXYGENASE SUBUNIT HSAA"/>
    <property type="match status" value="1"/>
</dbReference>
<comment type="caution">
    <text evidence="5">The sequence shown here is derived from an EMBL/GenBank/DDBJ whole genome shotgun (WGS) entry which is preliminary data.</text>
</comment>
<evidence type="ECO:0000259" key="3">
    <source>
        <dbReference type="Pfam" id="PF02771"/>
    </source>
</evidence>
<keyword evidence="1" id="KW-0560">Oxidoreductase</keyword>
<evidence type="ECO:0000256" key="1">
    <source>
        <dbReference type="ARBA" id="ARBA00023002"/>
    </source>
</evidence>
<dbReference type="InterPro" id="IPR046373">
    <property type="entry name" value="Acyl-CoA_Oxase/DH_mid-dom_sf"/>
</dbReference>
<dbReference type="Pfam" id="PF02771">
    <property type="entry name" value="Acyl-CoA_dh_N"/>
    <property type="match status" value="1"/>
</dbReference>